<sequence>MTLVGYTVEATDGAVGAIDRATYDGPQVVITDGDGGRLRLDVDTVQRIDHRAHKVYLGVSRRELRRR</sequence>
<dbReference type="RefSeq" id="WP_260729415.1">
    <property type="nucleotide sequence ID" value="NZ_BAAABS010000090.1"/>
</dbReference>
<evidence type="ECO:0008006" key="3">
    <source>
        <dbReference type="Google" id="ProtNLM"/>
    </source>
</evidence>
<organism evidence="1 2">
    <name type="scientific">Dactylosporangium roseum</name>
    <dbReference type="NCBI Taxonomy" id="47989"/>
    <lineage>
        <taxon>Bacteria</taxon>
        <taxon>Bacillati</taxon>
        <taxon>Actinomycetota</taxon>
        <taxon>Actinomycetes</taxon>
        <taxon>Micromonosporales</taxon>
        <taxon>Micromonosporaceae</taxon>
        <taxon>Dactylosporangium</taxon>
    </lineage>
</organism>
<gene>
    <name evidence="1" type="ORF">Drose_18280</name>
</gene>
<protein>
    <recommendedName>
        <fullName evidence="3">PRC-barrel domain-containing protein</fullName>
    </recommendedName>
</protein>
<evidence type="ECO:0000313" key="2">
    <source>
        <dbReference type="Proteomes" id="UP001058271"/>
    </source>
</evidence>
<dbReference type="EMBL" id="CP073721">
    <property type="protein sequence ID" value="UWZ39977.1"/>
    <property type="molecule type" value="Genomic_DNA"/>
</dbReference>
<proteinExistence type="predicted"/>
<reference evidence="1" key="1">
    <citation type="submission" date="2021-04" db="EMBL/GenBank/DDBJ databases">
        <title>Biosynthetic gene clusters of Dactylosporangioum roseum.</title>
        <authorList>
            <person name="Hartkoorn R.C."/>
            <person name="Beaudoing E."/>
            <person name="Hot D."/>
            <person name="Moureu S."/>
        </authorList>
    </citation>
    <scope>NUCLEOTIDE SEQUENCE</scope>
    <source>
        <strain evidence="1">NRRL B-16295</strain>
    </source>
</reference>
<dbReference type="Proteomes" id="UP001058271">
    <property type="component" value="Chromosome"/>
</dbReference>
<keyword evidence="2" id="KW-1185">Reference proteome</keyword>
<name>A0ABY5ZDM8_9ACTN</name>
<evidence type="ECO:0000313" key="1">
    <source>
        <dbReference type="EMBL" id="UWZ39977.1"/>
    </source>
</evidence>
<accession>A0ABY5ZDM8</accession>